<gene>
    <name evidence="2" type="ORF">SAMN02746011_01340</name>
</gene>
<organism evidence="2 3">
    <name type="scientific">Globicatella sulfidifaciens DSM 15739</name>
    <dbReference type="NCBI Taxonomy" id="1121925"/>
    <lineage>
        <taxon>Bacteria</taxon>
        <taxon>Bacillati</taxon>
        <taxon>Bacillota</taxon>
        <taxon>Bacilli</taxon>
        <taxon>Lactobacillales</taxon>
        <taxon>Aerococcaceae</taxon>
        <taxon>Globicatella</taxon>
    </lineage>
</organism>
<accession>A0A1T4M826</accession>
<sequence>MTEELEIDVRVAKAQDARAILGLCEQVGSETPYLTFGEEGLNLTVQEEVDIINKYNKAQNSILLVSEVDDQIIGMSNITQFNAAKQRHIAEIGICLVEEYWGYGIASMMMEMMIEFAENSDLKVITLEVAKRNEAAIKLYEKFGFEIVGNLRKRLKVDGCYLDSFVMEKVLD</sequence>
<feature type="domain" description="N-acetyltransferase" evidence="1">
    <location>
        <begin position="7"/>
        <end position="172"/>
    </location>
</feature>
<dbReference type="InterPro" id="IPR000182">
    <property type="entry name" value="GNAT_dom"/>
</dbReference>
<proteinExistence type="predicted"/>
<dbReference type="InterPro" id="IPR016181">
    <property type="entry name" value="Acyl_CoA_acyltransferase"/>
</dbReference>
<dbReference type="Proteomes" id="UP000189941">
    <property type="component" value="Unassembled WGS sequence"/>
</dbReference>
<dbReference type="PROSITE" id="PS51186">
    <property type="entry name" value="GNAT"/>
    <property type="match status" value="1"/>
</dbReference>
<protein>
    <submittedName>
        <fullName evidence="2">Protein N-acetyltransferase, RimJ/RimL family</fullName>
    </submittedName>
</protein>
<name>A0A1T4M826_9LACT</name>
<dbReference type="PANTHER" id="PTHR43415">
    <property type="entry name" value="SPERMIDINE N(1)-ACETYLTRANSFERASE"/>
    <property type="match status" value="1"/>
</dbReference>
<keyword evidence="2" id="KW-0808">Transferase</keyword>
<reference evidence="3" key="1">
    <citation type="submission" date="2017-02" db="EMBL/GenBank/DDBJ databases">
        <authorList>
            <person name="Varghese N."/>
            <person name="Submissions S."/>
        </authorList>
    </citation>
    <scope>NUCLEOTIDE SEQUENCE [LARGE SCALE GENOMIC DNA]</scope>
    <source>
        <strain evidence="3">DSM 15739</strain>
    </source>
</reference>
<evidence type="ECO:0000259" key="1">
    <source>
        <dbReference type="PROSITE" id="PS51186"/>
    </source>
</evidence>
<keyword evidence="3" id="KW-1185">Reference proteome</keyword>
<dbReference type="OrthoDB" id="948250at2"/>
<dbReference type="Gene3D" id="3.40.630.30">
    <property type="match status" value="1"/>
</dbReference>
<evidence type="ECO:0000313" key="3">
    <source>
        <dbReference type="Proteomes" id="UP000189941"/>
    </source>
</evidence>
<dbReference type="PANTHER" id="PTHR43415:SF3">
    <property type="entry name" value="GNAT-FAMILY ACETYLTRANSFERASE"/>
    <property type="match status" value="1"/>
</dbReference>
<dbReference type="SUPFAM" id="SSF55729">
    <property type="entry name" value="Acyl-CoA N-acyltransferases (Nat)"/>
    <property type="match status" value="1"/>
</dbReference>
<dbReference type="CDD" id="cd04301">
    <property type="entry name" value="NAT_SF"/>
    <property type="match status" value="1"/>
</dbReference>
<dbReference type="Pfam" id="PF00583">
    <property type="entry name" value="Acetyltransf_1"/>
    <property type="match status" value="1"/>
</dbReference>
<dbReference type="STRING" id="1121925.SAMN02746011_01340"/>
<dbReference type="GO" id="GO:0016747">
    <property type="term" value="F:acyltransferase activity, transferring groups other than amino-acyl groups"/>
    <property type="evidence" value="ECO:0007669"/>
    <property type="project" value="InterPro"/>
</dbReference>
<dbReference type="AlphaFoldDB" id="A0A1T4M826"/>
<dbReference type="RefSeq" id="WP_078756082.1">
    <property type="nucleotide sequence ID" value="NZ_FUWO01000011.1"/>
</dbReference>
<dbReference type="EMBL" id="FUWO01000011">
    <property type="protein sequence ID" value="SJZ63163.1"/>
    <property type="molecule type" value="Genomic_DNA"/>
</dbReference>
<evidence type="ECO:0000313" key="2">
    <source>
        <dbReference type="EMBL" id="SJZ63163.1"/>
    </source>
</evidence>